<dbReference type="Pfam" id="PF07103">
    <property type="entry name" value="DUF1365"/>
    <property type="match status" value="1"/>
</dbReference>
<organism evidence="2 3">
    <name type="scientific">Pseudomicrostroma glucosiphilum</name>
    <dbReference type="NCBI Taxonomy" id="1684307"/>
    <lineage>
        <taxon>Eukaryota</taxon>
        <taxon>Fungi</taxon>
        <taxon>Dikarya</taxon>
        <taxon>Basidiomycota</taxon>
        <taxon>Ustilaginomycotina</taxon>
        <taxon>Exobasidiomycetes</taxon>
        <taxon>Microstromatales</taxon>
        <taxon>Microstromatales incertae sedis</taxon>
        <taxon>Pseudomicrostroma</taxon>
    </lineage>
</organism>
<dbReference type="OrthoDB" id="3340520at2759"/>
<dbReference type="EMBL" id="KZ819340">
    <property type="protein sequence ID" value="PWN17794.1"/>
    <property type="molecule type" value="Genomic_DNA"/>
</dbReference>
<sequence>MGAVDDLLPEGISPRGLDFALAVISLLASYILFLTNYSGAQEKSSSSAQTQEPPQVTAAEKALRPSGPQRGAYLLPSFIHHARMLPKDATHIFRYPTLYLAISLTSLEQGKSNTGWGGRLFRWNAGGKRGAAALTALEAADYLGAGDETSWLAKLETELTSRSFLHEGALTGAETHFEVWATTMPSLMGIHGINPLTVYYLYRKEQNGQEGKRDFYMCLLEVHNTFSERHLYILPAGVGEDEEEASPTPKPHQAESQPKGEGLSWQVNRRRTDYDHQWTFPRSFHVSPFNDRGGYYRLHLKSLWSEGSDLPTMDVRLLLLVPDESATTHGGQPVLHKKILATLESFSATSPRGPLPLTGSNLFFCLARQPFDLLLTFVRIVYQAAKLHYAKRLDVFGKPDMTVATAEGDALKKTVVVPEMKDYDGQGWPLPSNATQIERVSGVGKVGPQNSGADGDEDGDATMEVKVPKNGSIYWPAPTVIDEAAKERFHVLARASPSISVRLVGSDGSVEAMLSKEAAVAAEQNSDGDHHCDPFSGKQLPASPSSPLLTIYLMSPAFYSDLLLYPSADLALLLGSRVGRRWGVSHLELFRKWFSDLEEMARCEDTEGRKQVGEEEKQNQKRKRKRAEQLATVRRKHYKWAQGMALRASGGPGDSSLKSSQIVPSQLSPSSSSSSPLDLLSPTPTLKLLLVLYALHYTSVLSERVFWLLGARYEKGTEPWLEWMRGEELLRKEEGEENRSKKQEEDLKRVEEQPAVAVW</sequence>
<dbReference type="PANTHER" id="PTHR33973">
    <property type="entry name" value="OS07G0153300 PROTEIN"/>
    <property type="match status" value="1"/>
</dbReference>
<dbReference type="GeneID" id="37010890"/>
<protein>
    <recommendedName>
        <fullName evidence="4">DUF1365-domain-containing protein</fullName>
    </recommendedName>
</protein>
<evidence type="ECO:0008006" key="4">
    <source>
        <dbReference type="Google" id="ProtNLM"/>
    </source>
</evidence>
<feature type="region of interest" description="Disordered" evidence="1">
    <location>
        <begin position="43"/>
        <end position="63"/>
    </location>
</feature>
<feature type="region of interest" description="Disordered" evidence="1">
    <location>
        <begin position="239"/>
        <end position="266"/>
    </location>
</feature>
<feature type="compositionally biased region" description="Polar residues" evidence="1">
    <location>
        <begin position="43"/>
        <end position="54"/>
    </location>
</feature>
<feature type="region of interest" description="Disordered" evidence="1">
    <location>
        <begin position="647"/>
        <end position="678"/>
    </location>
</feature>
<keyword evidence="3" id="KW-1185">Reference proteome</keyword>
<feature type="compositionally biased region" description="Low complexity" evidence="1">
    <location>
        <begin position="659"/>
        <end position="678"/>
    </location>
</feature>
<dbReference type="InterPro" id="IPR010775">
    <property type="entry name" value="DUF1365"/>
</dbReference>
<feature type="compositionally biased region" description="Basic and acidic residues" evidence="1">
    <location>
        <begin position="605"/>
        <end position="619"/>
    </location>
</feature>
<dbReference type="Proteomes" id="UP000245942">
    <property type="component" value="Unassembled WGS sequence"/>
</dbReference>
<feature type="region of interest" description="Disordered" evidence="1">
    <location>
        <begin position="732"/>
        <end position="759"/>
    </location>
</feature>
<reference evidence="2 3" key="1">
    <citation type="journal article" date="2018" name="Mol. Biol. Evol.">
        <title>Broad Genomic Sampling Reveals a Smut Pathogenic Ancestry of the Fungal Clade Ustilaginomycotina.</title>
        <authorList>
            <person name="Kijpornyongpan T."/>
            <person name="Mondo S.J."/>
            <person name="Barry K."/>
            <person name="Sandor L."/>
            <person name="Lee J."/>
            <person name="Lipzen A."/>
            <person name="Pangilinan J."/>
            <person name="LaButti K."/>
            <person name="Hainaut M."/>
            <person name="Henrissat B."/>
            <person name="Grigoriev I.V."/>
            <person name="Spatafora J.W."/>
            <person name="Aime M.C."/>
        </authorList>
    </citation>
    <scope>NUCLEOTIDE SEQUENCE [LARGE SCALE GENOMIC DNA]</scope>
    <source>
        <strain evidence="2 3">MCA 4718</strain>
    </source>
</reference>
<feature type="region of interest" description="Disordered" evidence="1">
    <location>
        <begin position="605"/>
        <end position="632"/>
    </location>
</feature>
<dbReference type="RefSeq" id="XP_025344954.1">
    <property type="nucleotide sequence ID" value="XM_025489156.1"/>
</dbReference>
<evidence type="ECO:0000256" key="1">
    <source>
        <dbReference type="SAM" id="MobiDB-lite"/>
    </source>
</evidence>
<name>A0A316TYK5_9BASI</name>
<dbReference type="AlphaFoldDB" id="A0A316TYK5"/>
<evidence type="ECO:0000313" key="2">
    <source>
        <dbReference type="EMBL" id="PWN17794.1"/>
    </source>
</evidence>
<feature type="compositionally biased region" description="Basic and acidic residues" evidence="1">
    <location>
        <begin position="732"/>
        <end position="752"/>
    </location>
</feature>
<accession>A0A316TYK5</accession>
<gene>
    <name evidence="2" type="ORF">BCV69DRAFT_122409</name>
</gene>
<dbReference type="PANTHER" id="PTHR33973:SF4">
    <property type="entry name" value="OS07G0153300 PROTEIN"/>
    <property type="match status" value="1"/>
</dbReference>
<evidence type="ECO:0000313" key="3">
    <source>
        <dbReference type="Proteomes" id="UP000245942"/>
    </source>
</evidence>
<proteinExistence type="predicted"/>